<dbReference type="EMBL" id="CP053586">
    <property type="protein sequence ID" value="WNZ25652.1"/>
    <property type="molecule type" value="Genomic_DNA"/>
</dbReference>
<dbReference type="SUPFAM" id="SSF69635">
    <property type="entry name" value="Type III secretory system chaperone-like"/>
    <property type="match status" value="1"/>
</dbReference>
<gene>
    <name evidence="2" type="ORF">HJG54_24320</name>
</gene>
<feature type="domain" description="TY-Chap central" evidence="1">
    <location>
        <begin position="65"/>
        <end position="155"/>
    </location>
</feature>
<dbReference type="RefSeq" id="WP_316431813.1">
    <property type="nucleotide sequence ID" value="NZ_CP053586.1"/>
</dbReference>
<dbReference type="Pfam" id="PF22551">
    <property type="entry name" value="TY-Chap1"/>
    <property type="match status" value="1"/>
</dbReference>
<sequence length="158" mass="17577">MTISFTNPIQALTYRKVEDYLTTSILFRDALQVATNQPSFYVTYGSALISVEVLAWDVHPWESGDLAIVKACSCVTVDSQVNAALMHYLLLENSRMRFGAFQLGNANEILFAHSVLGGENMDLMELQTCILSVVTIADTYDDIIVEKFGGQRAVDRLM</sequence>
<dbReference type="Gene3D" id="3.30.1460.10">
    <property type="match status" value="1"/>
</dbReference>
<proteinExistence type="predicted"/>
<dbReference type="InterPro" id="IPR054343">
    <property type="entry name" value="TY-Chap_M"/>
</dbReference>
<organism evidence="2">
    <name type="scientific">Leptolyngbya sp. NK1-12</name>
    <dbReference type="NCBI Taxonomy" id="2547451"/>
    <lineage>
        <taxon>Bacteria</taxon>
        <taxon>Bacillati</taxon>
        <taxon>Cyanobacteriota</taxon>
        <taxon>Cyanophyceae</taxon>
        <taxon>Leptolyngbyales</taxon>
        <taxon>Leptolyngbyaceae</taxon>
        <taxon>Leptolyngbya group</taxon>
        <taxon>Leptolyngbya</taxon>
    </lineage>
</organism>
<evidence type="ECO:0000259" key="1">
    <source>
        <dbReference type="Pfam" id="PF22551"/>
    </source>
</evidence>
<dbReference type="AlphaFoldDB" id="A0AA97AMF1"/>
<evidence type="ECO:0000313" key="2">
    <source>
        <dbReference type="EMBL" id="WNZ25652.1"/>
    </source>
</evidence>
<protein>
    <recommendedName>
        <fullName evidence="1">TY-Chap central domain-containing protein</fullName>
    </recommendedName>
</protein>
<accession>A0AA97AMF1</accession>
<reference evidence="2" key="1">
    <citation type="submission" date="2020-05" db="EMBL/GenBank/DDBJ databases">
        <authorList>
            <person name="Zhu T."/>
            <person name="Keshari N."/>
            <person name="Lu X."/>
        </authorList>
    </citation>
    <scope>NUCLEOTIDE SEQUENCE</scope>
    <source>
        <strain evidence="2">NK1-12</strain>
    </source>
</reference>
<name>A0AA97AMF1_9CYAN</name>